<gene>
    <name evidence="2" type="ORF">Q9L58_006725</name>
</gene>
<feature type="compositionally biased region" description="Basic and acidic residues" evidence="1">
    <location>
        <begin position="508"/>
        <end position="526"/>
    </location>
</feature>
<proteinExistence type="predicted"/>
<feature type="region of interest" description="Disordered" evidence="1">
    <location>
        <begin position="400"/>
        <end position="456"/>
    </location>
</feature>
<name>A0ABR3GEC7_9PEZI</name>
<reference evidence="2 3" key="1">
    <citation type="submission" date="2024-02" db="EMBL/GenBank/DDBJ databases">
        <title>Discinaceae phylogenomics.</title>
        <authorList>
            <person name="Dirks A.C."/>
            <person name="James T.Y."/>
        </authorList>
    </citation>
    <scope>NUCLEOTIDE SEQUENCE [LARGE SCALE GENOMIC DNA]</scope>
    <source>
        <strain evidence="2 3">ACD0624</strain>
    </source>
</reference>
<comment type="caution">
    <text evidence="2">The sequence shown here is derived from an EMBL/GenBank/DDBJ whole genome shotgun (WGS) entry which is preliminary data.</text>
</comment>
<evidence type="ECO:0000313" key="3">
    <source>
        <dbReference type="Proteomes" id="UP001447188"/>
    </source>
</evidence>
<organism evidence="2 3">
    <name type="scientific">Discina gigas</name>
    <dbReference type="NCBI Taxonomy" id="1032678"/>
    <lineage>
        <taxon>Eukaryota</taxon>
        <taxon>Fungi</taxon>
        <taxon>Dikarya</taxon>
        <taxon>Ascomycota</taxon>
        <taxon>Pezizomycotina</taxon>
        <taxon>Pezizomycetes</taxon>
        <taxon>Pezizales</taxon>
        <taxon>Discinaceae</taxon>
        <taxon>Discina</taxon>
    </lineage>
</organism>
<evidence type="ECO:0000313" key="2">
    <source>
        <dbReference type="EMBL" id="KAL0634322.1"/>
    </source>
</evidence>
<keyword evidence="3" id="KW-1185">Reference proteome</keyword>
<accession>A0ABR3GEC7</accession>
<evidence type="ECO:0000256" key="1">
    <source>
        <dbReference type="SAM" id="MobiDB-lite"/>
    </source>
</evidence>
<protein>
    <submittedName>
        <fullName evidence="2">Uncharacterized protein</fullName>
    </submittedName>
</protein>
<dbReference type="EMBL" id="JBBBZM010000097">
    <property type="protein sequence ID" value="KAL0634322.1"/>
    <property type="molecule type" value="Genomic_DNA"/>
</dbReference>
<sequence length="526" mass="58102">MGVRTIRQSLEEFPSLFEVPILQPRRRHPSWTTLSSSGGGTILRRTRRTSRYVSDTLNALGESPMVALPEEPFNIFIAELGISDLQALTPDMVLYEPEYWNRYELELGEEGEGGTTGYEPILSNEGPSGDGVGLSWPHLAAYISPQAIHSSLEEVNLREEISARQDCPQEQGAGALGTGEIDNACQFGEGIPRGRDSNAPLNELLCQWDTQSTIGDVLRDFHWIIAYVLEGMQQYEAGMAPWPRLSWGFDRKMRNLTPEDTEGKISIASASRRVLSLLESTGIPQAESRHGSVALRTSRIPRPTKKAETPEDEVIRVRESMGQGPGIIRANRSPPLSNLRNITTGAGVVNAVQSERPDNLLNIDTRLSRALSWSVMEDNERTTTSCSPDKRGDIHPRVMDLGHTGSKIPVLSPRPDGGNVPSMKVENVGYKLGPRGGDSPKRGRKSRSMAGEMQAPIDLHLSRGREVTRGNSPLVGRPELPLTLPVQTKPENLTYFMKVEQEDVSEEMTEKKGESGLDKENRRPDV</sequence>
<feature type="region of interest" description="Disordered" evidence="1">
    <location>
        <begin position="502"/>
        <end position="526"/>
    </location>
</feature>
<dbReference type="Proteomes" id="UP001447188">
    <property type="component" value="Unassembled WGS sequence"/>
</dbReference>